<dbReference type="Gene3D" id="3.30.470.30">
    <property type="entry name" value="DNA ligase/mRNA capping enzyme"/>
    <property type="match status" value="2"/>
</dbReference>
<dbReference type="RefSeq" id="WP_188953363.1">
    <property type="nucleotide sequence ID" value="NZ_BMIB01000003.1"/>
</dbReference>
<dbReference type="GO" id="GO:0005737">
    <property type="term" value="C:cytoplasm"/>
    <property type="evidence" value="ECO:0007669"/>
    <property type="project" value="TreeGrafter"/>
</dbReference>
<keyword evidence="3" id="KW-0808">Transferase</keyword>
<dbReference type="Pfam" id="PF13671">
    <property type="entry name" value="AAA_33"/>
    <property type="match status" value="1"/>
</dbReference>
<evidence type="ECO:0000259" key="1">
    <source>
        <dbReference type="Pfam" id="PF00149"/>
    </source>
</evidence>
<dbReference type="Pfam" id="PF00149">
    <property type="entry name" value="Metallophos"/>
    <property type="match status" value="1"/>
</dbReference>
<evidence type="ECO:0000259" key="2">
    <source>
        <dbReference type="Pfam" id="PF16542"/>
    </source>
</evidence>
<dbReference type="PRINTS" id="PR00114">
    <property type="entry name" value="STPHPHTASE"/>
</dbReference>
<dbReference type="Pfam" id="PF16542">
    <property type="entry name" value="PNKP_ligase"/>
    <property type="match status" value="1"/>
</dbReference>
<dbReference type="EMBL" id="BMIB01000003">
    <property type="protein sequence ID" value="GGH70374.1"/>
    <property type="molecule type" value="Genomic_DNA"/>
</dbReference>
<dbReference type="InterPro" id="IPR006186">
    <property type="entry name" value="Ser/Thr-sp_prot-phosphatase"/>
</dbReference>
<dbReference type="InterPro" id="IPR029052">
    <property type="entry name" value="Metallo-depent_PP-like"/>
</dbReference>
<dbReference type="SUPFAM" id="SSF56091">
    <property type="entry name" value="DNA ligase/mRNA capping enzyme, catalytic domain"/>
    <property type="match status" value="1"/>
</dbReference>
<comment type="caution">
    <text evidence="3">The sequence shown here is derived from an EMBL/GenBank/DDBJ whole genome shotgun (WGS) entry which is preliminary data.</text>
</comment>
<dbReference type="PANTHER" id="PTHR42850:SF7">
    <property type="entry name" value="BIS(5'-NUCLEOSYL)-TETRAPHOSPHATASE PRPE [ASYMMETRICAL]"/>
    <property type="match status" value="1"/>
</dbReference>
<sequence length="848" mass="94476">MKIQIPELSLVILAGASGSGKSSFARQWFSPTEIVSSDACRGIVSNNENSMDASADAFDLLYFIVGKRLKRGLLTVVDATNIRPEDRKRLVQLAREYYVMPVALVLNMPVQVCMERNRQRADRNLPPHVILNHCTQLKRGLGRLRLEGFKKVLEWKTPEQVDALTGVERVPLWNNRTADSGPFDIIGDIHGCYEELCQLLESLGHTVDKAACRVVVQQGRRLLFLGDLVDRGPDSPSVLRMVMQAVQEGMALCVPGNHDMKLLKWLQGKNVQLQHGLEVTAAQLEGITPEWKTRLMSFLDGLISHYVLDHGKLVVAHAGLKENMQGRGAGAVREFCLYGETTGETDEFGLPVRYNWAAEYRGKAMVVYGHTPVPECEWLNNTIDIDTGCVFGGKLTALRYPEKELVSVPALQTYVQPKRPFLYPAALEGSLQQQQDALPDLETLTGKQLIQTRLMQNITVREGNSAAALEVMSRFAVDPRWLIYLPPTMSPAETSPLPDYLEHPEEAWRYFSEQGVQKVICQEKHMGSRAVVIVCRSNEVVKKRFGITTPGIGICYTRTGRKFFNDDVTEQAFLLRIQQVLTNRGFWEEFSTDWVCMDAELMPWNAKAQVLLQQQYAATGAAARNGLAQAVAALQQATAVPGIPGLLSAYTERHAMAEKFTAAYGRYCREVKTLDDYQLAPFHLLATAGNTWFNQTHEWHMNTIARYCGGENNPMIATSWILADLADENSRNAATAWWMGLTAAGGEGMVVKPEQYVTQGAKGLVQPALKIRGTEYLRIIYGPEYTHAAHLSRLKKRGLQAKRSLALREFALGVEALESFVAGQPLRHVHAAVFGVLALESEAVDPRL</sequence>
<protein>
    <submittedName>
        <fullName evidence="3">Polynucleotide kinase-phosphatase</fullName>
    </submittedName>
</protein>
<dbReference type="InterPro" id="IPR050126">
    <property type="entry name" value="Ap4A_hydrolase"/>
</dbReference>
<dbReference type="Gene3D" id="3.40.50.300">
    <property type="entry name" value="P-loop containing nucleotide triphosphate hydrolases"/>
    <property type="match status" value="1"/>
</dbReference>
<feature type="domain" description="Polynucleotide kinase-phosphatase ligase" evidence="2">
    <location>
        <begin position="467"/>
        <end position="842"/>
    </location>
</feature>
<dbReference type="InterPro" id="IPR027417">
    <property type="entry name" value="P-loop_NTPase"/>
</dbReference>
<dbReference type="PANTHER" id="PTHR42850">
    <property type="entry name" value="METALLOPHOSPHOESTERASE"/>
    <property type="match status" value="1"/>
</dbReference>
<dbReference type="Proteomes" id="UP000627292">
    <property type="component" value="Unassembled WGS sequence"/>
</dbReference>
<dbReference type="InterPro" id="IPR041780">
    <property type="entry name" value="MPP_PrpE-like"/>
</dbReference>
<accession>A0A917IY67</accession>
<organism evidence="3 4">
    <name type="scientific">Filimonas zeae</name>
    <dbReference type="NCBI Taxonomy" id="1737353"/>
    <lineage>
        <taxon>Bacteria</taxon>
        <taxon>Pseudomonadati</taxon>
        <taxon>Bacteroidota</taxon>
        <taxon>Chitinophagia</taxon>
        <taxon>Chitinophagales</taxon>
        <taxon>Chitinophagaceae</taxon>
        <taxon>Filimonas</taxon>
    </lineage>
</organism>
<dbReference type="SUPFAM" id="SSF52540">
    <property type="entry name" value="P-loop containing nucleoside triphosphate hydrolases"/>
    <property type="match status" value="1"/>
</dbReference>
<dbReference type="GO" id="GO:0016301">
    <property type="term" value="F:kinase activity"/>
    <property type="evidence" value="ECO:0007669"/>
    <property type="project" value="UniProtKB-KW"/>
</dbReference>
<dbReference type="Gene3D" id="3.60.21.10">
    <property type="match status" value="1"/>
</dbReference>
<dbReference type="NCBIfam" id="TIGR04075">
    <property type="entry name" value="bacter_Pnkp"/>
    <property type="match status" value="1"/>
</dbReference>
<dbReference type="AlphaFoldDB" id="A0A917IY67"/>
<evidence type="ECO:0000313" key="4">
    <source>
        <dbReference type="Proteomes" id="UP000627292"/>
    </source>
</evidence>
<evidence type="ECO:0000313" key="3">
    <source>
        <dbReference type="EMBL" id="GGH70374.1"/>
    </source>
</evidence>
<reference evidence="3" key="2">
    <citation type="submission" date="2020-09" db="EMBL/GenBank/DDBJ databases">
        <authorList>
            <person name="Sun Q."/>
            <person name="Zhou Y."/>
        </authorList>
    </citation>
    <scope>NUCLEOTIDE SEQUENCE</scope>
    <source>
        <strain evidence="3">CGMCC 1.15290</strain>
    </source>
</reference>
<keyword evidence="4" id="KW-1185">Reference proteome</keyword>
<keyword evidence="3" id="KW-0418">Kinase</keyword>
<dbReference type="InterPro" id="IPR032380">
    <property type="entry name" value="PNKP_ligase_dom"/>
</dbReference>
<feature type="domain" description="Calcineurin-like phosphoesterase" evidence="1">
    <location>
        <begin position="182"/>
        <end position="374"/>
    </location>
</feature>
<dbReference type="GO" id="GO:0016791">
    <property type="term" value="F:phosphatase activity"/>
    <property type="evidence" value="ECO:0007669"/>
    <property type="project" value="TreeGrafter"/>
</dbReference>
<dbReference type="CDD" id="cd07423">
    <property type="entry name" value="MPP_Prp_like"/>
    <property type="match status" value="1"/>
</dbReference>
<gene>
    <name evidence="3" type="ORF">GCM10011379_28590</name>
</gene>
<dbReference type="InterPro" id="IPR024028">
    <property type="entry name" value="PNKP_bac"/>
</dbReference>
<dbReference type="SUPFAM" id="SSF56300">
    <property type="entry name" value="Metallo-dependent phosphatases"/>
    <property type="match status" value="1"/>
</dbReference>
<name>A0A917IY67_9BACT</name>
<proteinExistence type="predicted"/>
<reference evidence="3" key="1">
    <citation type="journal article" date="2014" name="Int. J. Syst. Evol. Microbiol.">
        <title>Complete genome sequence of Corynebacterium casei LMG S-19264T (=DSM 44701T), isolated from a smear-ripened cheese.</title>
        <authorList>
            <consortium name="US DOE Joint Genome Institute (JGI-PGF)"/>
            <person name="Walter F."/>
            <person name="Albersmeier A."/>
            <person name="Kalinowski J."/>
            <person name="Ruckert C."/>
        </authorList>
    </citation>
    <scope>NUCLEOTIDE SEQUENCE</scope>
    <source>
        <strain evidence="3">CGMCC 1.15290</strain>
    </source>
</reference>
<dbReference type="InterPro" id="IPR004843">
    <property type="entry name" value="Calcineurin-like_PHP"/>
</dbReference>